<accession>A0AAE4CB16</accession>
<dbReference type="Proteomes" id="UP001183643">
    <property type="component" value="Unassembled WGS sequence"/>
</dbReference>
<name>A0AAE4CB16_9ACTN</name>
<gene>
    <name evidence="2" type="ORF">J2S41_004411</name>
</gene>
<protein>
    <submittedName>
        <fullName evidence="2">Uncharacterized protein</fullName>
    </submittedName>
</protein>
<evidence type="ECO:0000313" key="3">
    <source>
        <dbReference type="Proteomes" id="UP001183643"/>
    </source>
</evidence>
<evidence type="ECO:0000256" key="1">
    <source>
        <dbReference type="SAM" id="MobiDB-lite"/>
    </source>
</evidence>
<dbReference type="EMBL" id="JAVDYB010000001">
    <property type="protein sequence ID" value="MDR7277633.1"/>
    <property type="molecule type" value="Genomic_DNA"/>
</dbReference>
<feature type="region of interest" description="Disordered" evidence="1">
    <location>
        <begin position="159"/>
        <end position="189"/>
    </location>
</feature>
<reference evidence="2" key="1">
    <citation type="submission" date="2023-07" db="EMBL/GenBank/DDBJ databases">
        <title>Sequencing the genomes of 1000 actinobacteria strains.</title>
        <authorList>
            <person name="Klenk H.-P."/>
        </authorList>
    </citation>
    <scope>NUCLEOTIDE SEQUENCE</scope>
    <source>
        <strain evidence="2">DSM 44707</strain>
    </source>
</reference>
<organism evidence="2 3">
    <name type="scientific">Catenuloplanes atrovinosus</name>
    <dbReference type="NCBI Taxonomy" id="137266"/>
    <lineage>
        <taxon>Bacteria</taxon>
        <taxon>Bacillati</taxon>
        <taxon>Actinomycetota</taxon>
        <taxon>Actinomycetes</taxon>
        <taxon>Micromonosporales</taxon>
        <taxon>Micromonosporaceae</taxon>
        <taxon>Catenuloplanes</taxon>
    </lineage>
</organism>
<proteinExistence type="predicted"/>
<keyword evidence="3" id="KW-1185">Reference proteome</keyword>
<dbReference type="RefSeq" id="WP_310370040.1">
    <property type="nucleotide sequence ID" value="NZ_JAVDYB010000001.1"/>
</dbReference>
<comment type="caution">
    <text evidence="2">The sequence shown here is derived from an EMBL/GenBank/DDBJ whole genome shotgun (WGS) entry which is preliminary data.</text>
</comment>
<dbReference type="AlphaFoldDB" id="A0AAE4CB16"/>
<sequence length="207" mass="22772">MIPTPLPRGVRLPTRLTDAAARTILTEISRRTGWAIAVWNRADAQQALTDLLHPPHDDNPLTPAVEVTDAEWARIASTRAWRLDLRDRAEDAITRDEVLEEALYQAGLICDTCCARLHEPPTVTGYLCPAHRTGPAGQPAVVDPDTATLYWLDDDTLMTGPRKTDAAHRPRAGQPYTGDPDTDPHTHQQAMRAYAALTAKRTTGTGR</sequence>
<evidence type="ECO:0000313" key="2">
    <source>
        <dbReference type="EMBL" id="MDR7277633.1"/>
    </source>
</evidence>